<evidence type="ECO:0008006" key="3">
    <source>
        <dbReference type="Google" id="ProtNLM"/>
    </source>
</evidence>
<dbReference type="RefSeq" id="WP_105046364.1">
    <property type="nucleotide sequence ID" value="NZ_CP150662.1"/>
</dbReference>
<organism evidence="1 2">
    <name type="scientific">Polaribacter gangjinensis</name>
    <dbReference type="NCBI Taxonomy" id="574710"/>
    <lineage>
        <taxon>Bacteria</taxon>
        <taxon>Pseudomonadati</taxon>
        <taxon>Bacteroidota</taxon>
        <taxon>Flavobacteriia</taxon>
        <taxon>Flavobacteriales</taxon>
        <taxon>Flavobacteriaceae</taxon>
    </lineage>
</organism>
<gene>
    <name evidence="1" type="ORF">BTO13_08170</name>
</gene>
<keyword evidence="2" id="KW-1185">Reference proteome</keyword>
<dbReference type="AlphaFoldDB" id="A0A2S7WD72"/>
<dbReference type="InterPro" id="IPR025634">
    <property type="entry name" value="DUF4292"/>
</dbReference>
<evidence type="ECO:0000313" key="1">
    <source>
        <dbReference type="EMBL" id="PQJ75222.1"/>
    </source>
</evidence>
<accession>A0A2S7WD72</accession>
<sequence length="256" mass="29591">MRFFIYSAIFILLFTSCKSTKNMVDKTAIASETSAKKVAKKHVDANFDKKTIDAKLKVNFDNGKINQSLSVNLQIEKDKVIHIKGTKFITVFKAKITPTYVSYYSPFAKNYFEGDFSLLEELLGVEINFEQLQNLFLGQALQNLKKEKQQLEIFNNTYVLSPEKQSELFNIFFKINPSHFKLEGQTIVNETKNLRLDINYSGYNIIEKTLFPEEIKIIAKVPNTVTNIDLIYKSVVFNTSFNPLFEIPKGYKRIEF</sequence>
<dbReference type="Pfam" id="PF14125">
    <property type="entry name" value="DUF4292"/>
    <property type="match status" value="1"/>
</dbReference>
<dbReference type="PROSITE" id="PS51257">
    <property type="entry name" value="PROKAR_LIPOPROTEIN"/>
    <property type="match status" value="1"/>
</dbReference>
<dbReference type="OrthoDB" id="849114at2"/>
<comment type="caution">
    <text evidence="1">The sequence shown here is derived from an EMBL/GenBank/DDBJ whole genome shotgun (WGS) entry which is preliminary data.</text>
</comment>
<proteinExistence type="predicted"/>
<dbReference type="EMBL" id="MSCL01000001">
    <property type="protein sequence ID" value="PQJ75222.1"/>
    <property type="molecule type" value="Genomic_DNA"/>
</dbReference>
<protein>
    <recommendedName>
        <fullName evidence="3">Deoxyuridine 5'-triphosphate nucleotidohydrolase</fullName>
    </recommendedName>
</protein>
<dbReference type="Proteomes" id="UP000237608">
    <property type="component" value="Unassembled WGS sequence"/>
</dbReference>
<evidence type="ECO:0000313" key="2">
    <source>
        <dbReference type="Proteomes" id="UP000237608"/>
    </source>
</evidence>
<reference evidence="1 2" key="1">
    <citation type="submission" date="2016-12" db="EMBL/GenBank/DDBJ databases">
        <title>Trade-off between light-utilization and light-protection in marine flavobacteria.</title>
        <authorList>
            <person name="Kumagai Y."/>
            <person name="Yoshizawa S."/>
            <person name="Kogure K."/>
            <person name="Iwasaki W."/>
        </authorList>
    </citation>
    <scope>NUCLEOTIDE SEQUENCE [LARGE SCALE GENOMIC DNA]</scope>
    <source>
        <strain evidence="1 2">KCTC 22729</strain>
    </source>
</reference>
<name>A0A2S7WD72_9FLAO</name>
<dbReference type="Gene3D" id="2.50.20.10">
    <property type="entry name" value="Lipoprotein localisation LolA/LolB/LppX"/>
    <property type="match status" value="1"/>
</dbReference>